<feature type="chain" id="PRO_5014953438" evidence="1">
    <location>
        <begin position="21"/>
        <end position="175"/>
    </location>
</feature>
<dbReference type="EMBL" id="CP025096">
    <property type="protein sequence ID" value="AUD04290.1"/>
    <property type="molecule type" value="Genomic_DNA"/>
</dbReference>
<gene>
    <name evidence="2" type="ORF">CWM47_22065</name>
</gene>
<dbReference type="RefSeq" id="WP_100990356.1">
    <property type="nucleotide sequence ID" value="NZ_CP025096.1"/>
</dbReference>
<dbReference type="AlphaFoldDB" id="A0A2K8Z332"/>
<accession>A0A2K8Z332</accession>
<organism evidence="2 3">
    <name type="scientific">Spirosoma pollinicola</name>
    <dbReference type="NCBI Taxonomy" id="2057025"/>
    <lineage>
        <taxon>Bacteria</taxon>
        <taxon>Pseudomonadati</taxon>
        <taxon>Bacteroidota</taxon>
        <taxon>Cytophagia</taxon>
        <taxon>Cytophagales</taxon>
        <taxon>Cytophagaceae</taxon>
        <taxon>Spirosoma</taxon>
    </lineage>
</organism>
<name>A0A2K8Z332_9BACT</name>
<dbReference type="Proteomes" id="UP000232883">
    <property type="component" value="Chromosome"/>
</dbReference>
<evidence type="ECO:0000313" key="3">
    <source>
        <dbReference type="Proteomes" id="UP000232883"/>
    </source>
</evidence>
<proteinExistence type="predicted"/>
<feature type="signal peptide" evidence="1">
    <location>
        <begin position="1"/>
        <end position="20"/>
    </location>
</feature>
<dbReference type="KEGG" id="spir:CWM47_22065"/>
<keyword evidence="1" id="KW-0732">Signal</keyword>
<dbReference type="OrthoDB" id="947969at2"/>
<evidence type="ECO:0000256" key="1">
    <source>
        <dbReference type="SAM" id="SignalP"/>
    </source>
</evidence>
<keyword evidence="3" id="KW-1185">Reference proteome</keyword>
<protein>
    <submittedName>
        <fullName evidence="2">ABC transporter permease</fullName>
    </submittedName>
</protein>
<sequence>MHRRLTCFFFLAAVYSPLFGQQAFDIEPGKPAQLNGIDYGIEIRNERSMDISGETFMRYELAIYATNKSNCTKIFFPKQTLFGQEDQNQLAIFDCLNANGKRLTSKSGKVMARPFTVPYQQRIKNSEGKDVTTTTNIQAGHILRNGETVSNSFIAIVPNGERPILKVRINEIPDL</sequence>
<evidence type="ECO:0000313" key="2">
    <source>
        <dbReference type="EMBL" id="AUD04290.1"/>
    </source>
</evidence>
<reference evidence="2 3" key="1">
    <citation type="submission" date="2017-11" db="EMBL/GenBank/DDBJ databases">
        <title>Taxonomic description and genome sequences of Spirosoma HA7 sp. nov., isolated from pollen microhabitat of Corylus avellana.</title>
        <authorList>
            <person name="Ambika Manirajan B."/>
            <person name="Suarez C."/>
            <person name="Ratering S."/>
            <person name="Geissler-Plaum R."/>
            <person name="Cardinale M."/>
            <person name="Sylvia S."/>
        </authorList>
    </citation>
    <scope>NUCLEOTIDE SEQUENCE [LARGE SCALE GENOMIC DNA]</scope>
    <source>
        <strain evidence="2 3">HA7</strain>
    </source>
</reference>